<dbReference type="InterPro" id="IPR014729">
    <property type="entry name" value="Rossmann-like_a/b/a_fold"/>
</dbReference>
<accession>A0A0L6JTK6</accession>
<dbReference type="eggNOG" id="COG0175">
    <property type="taxonomic scope" value="Bacteria"/>
</dbReference>
<dbReference type="GO" id="GO:0003824">
    <property type="term" value="F:catalytic activity"/>
    <property type="evidence" value="ECO:0007669"/>
    <property type="project" value="InterPro"/>
</dbReference>
<dbReference type="AlphaFoldDB" id="A0A0L6JTK6"/>
<dbReference type="PANTHER" id="PTHR43196">
    <property type="entry name" value="SULFATE ADENYLYLTRANSFERASE SUBUNIT 2"/>
    <property type="match status" value="1"/>
</dbReference>
<name>A0A0L6JTK6_9FIRM</name>
<dbReference type="PANTHER" id="PTHR43196:SF2">
    <property type="entry name" value="PHOSPHOADENOSINE PHOSPHOSULFATE REDUCTASE"/>
    <property type="match status" value="1"/>
</dbReference>
<sequence length="311" mass="36403">MGNRHELWELRQMQSLPLEVKIEKSRLRIREFYEHFNGKVTVSFSGGKDSTVLLHLVRSIYPEVGAVFSDTGLEFIEIKEFVKTIENVTWVRPDMSFRQVIEKYGYPVVSKEQADLIERVRNGATGKKIRQALTGLNEDGSPTKYKISEQWKYLLSAPFKISCQCCKITKKMPMDSFYKESGTFPYIGTMACESMLRQTSWLQTGCNVFDGNKISSKPLSFWMEDDIWKYINIFDVPYCKIYKPEFGGYLRTGCVFCMFGVHLEEQPNRFQKLQKTHPKLWRYCMRDWEDGGLGLRQVLDYMGVPYENYML</sequence>
<comment type="caution">
    <text evidence="2">The sequence shown here is derived from an EMBL/GenBank/DDBJ whole genome shotgun (WGS) entry which is preliminary data.</text>
</comment>
<gene>
    <name evidence="2" type="ORF">Bccel_4328</name>
</gene>
<dbReference type="Gene3D" id="3.40.50.620">
    <property type="entry name" value="HUPs"/>
    <property type="match status" value="1"/>
</dbReference>
<feature type="domain" description="Phosphoadenosine phosphosulphate reductase" evidence="1">
    <location>
        <begin position="40"/>
        <end position="136"/>
    </location>
</feature>
<proteinExistence type="predicted"/>
<dbReference type="InterPro" id="IPR050128">
    <property type="entry name" value="Sulfate_adenylyltrnsfr_sub2"/>
</dbReference>
<evidence type="ECO:0000313" key="3">
    <source>
        <dbReference type="Proteomes" id="UP000036923"/>
    </source>
</evidence>
<evidence type="ECO:0000313" key="2">
    <source>
        <dbReference type="EMBL" id="KNY29054.1"/>
    </source>
</evidence>
<dbReference type="Pfam" id="PF01507">
    <property type="entry name" value="PAPS_reduct"/>
    <property type="match status" value="2"/>
</dbReference>
<dbReference type="STRING" id="398512.Bccel_4328"/>
<feature type="domain" description="Phosphoadenosine phosphosulphate reductase" evidence="1">
    <location>
        <begin position="149"/>
        <end position="257"/>
    </location>
</feature>
<organism evidence="2 3">
    <name type="scientific">Pseudobacteroides cellulosolvens ATCC 35603 = DSM 2933</name>
    <dbReference type="NCBI Taxonomy" id="398512"/>
    <lineage>
        <taxon>Bacteria</taxon>
        <taxon>Bacillati</taxon>
        <taxon>Bacillota</taxon>
        <taxon>Clostridia</taxon>
        <taxon>Eubacteriales</taxon>
        <taxon>Oscillospiraceae</taxon>
        <taxon>Pseudobacteroides</taxon>
    </lineage>
</organism>
<dbReference type="EMBL" id="LGTC01000001">
    <property type="protein sequence ID" value="KNY29054.1"/>
    <property type="molecule type" value="Genomic_DNA"/>
</dbReference>
<dbReference type="Proteomes" id="UP000036923">
    <property type="component" value="Unassembled WGS sequence"/>
</dbReference>
<protein>
    <submittedName>
        <fullName evidence="2">Phosphoadenosine phosphosulfate reductase</fullName>
    </submittedName>
</protein>
<dbReference type="InterPro" id="IPR002500">
    <property type="entry name" value="PAPS_reduct_dom"/>
</dbReference>
<dbReference type="RefSeq" id="WP_010244645.1">
    <property type="nucleotide sequence ID" value="NZ_JQKC01000005.1"/>
</dbReference>
<dbReference type="SUPFAM" id="SSF52402">
    <property type="entry name" value="Adenine nucleotide alpha hydrolases-like"/>
    <property type="match status" value="1"/>
</dbReference>
<evidence type="ECO:0000259" key="1">
    <source>
        <dbReference type="Pfam" id="PF01507"/>
    </source>
</evidence>
<keyword evidence="3" id="KW-1185">Reference proteome</keyword>
<reference evidence="3" key="1">
    <citation type="submission" date="2015-07" db="EMBL/GenBank/DDBJ databases">
        <title>Near-Complete Genome Sequence of the Cellulolytic Bacterium Bacteroides (Pseudobacteroides) cellulosolvens ATCC 35603.</title>
        <authorList>
            <person name="Dassa B."/>
            <person name="Utturkar S.M."/>
            <person name="Klingeman D.M."/>
            <person name="Hurt R.A."/>
            <person name="Keller M."/>
            <person name="Xu J."/>
            <person name="Reddy Y.H.K."/>
            <person name="Borovok I."/>
            <person name="Grinberg I.R."/>
            <person name="Lamed R."/>
            <person name="Zhivin O."/>
            <person name="Bayer E.A."/>
            <person name="Brown S.D."/>
        </authorList>
    </citation>
    <scope>NUCLEOTIDE SEQUENCE [LARGE SCALE GENOMIC DNA]</scope>
    <source>
        <strain evidence="3">DSM 2933</strain>
    </source>
</reference>